<dbReference type="InterPro" id="IPR007372">
    <property type="entry name" value="Lipid/polyisoprenoid-bd_YceI"/>
</dbReference>
<dbReference type="Proteomes" id="UP000467305">
    <property type="component" value="Unassembled WGS sequence"/>
</dbReference>
<evidence type="ECO:0000259" key="1">
    <source>
        <dbReference type="Pfam" id="PF04264"/>
    </source>
</evidence>
<keyword evidence="3" id="KW-1185">Reference proteome</keyword>
<dbReference type="InterPro" id="IPR036761">
    <property type="entry name" value="TTHA0802/YceI-like_sf"/>
</dbReference>
<protein>
    <submittedName>
        <fullName evidence="2">YceI family protein</fullName>
    </submittedName>
</protein>
<dbReference type="RefSeq" id="WP_150899309.1">
    <property type="nucleotide sequence ID" value="NZ_WAAU01000011.1"/>
</dbReference>
<reference evidence="2 3" key="1">
    <citation type="submission" date="2019-09" db="EMBL/GenBank/DDBJ databases">
        <authorList>
            <person name="Cao W.R."/>
        </authorList>
    </citation>
    <scope>NUCLEOTIDE SEQUENCE [LARGE SCALE GENOMIC DNA]</scope>
    <source>
        <strain evidence="3">a4</strain>
    </source>
</reference>
<dbReference type="AlphaFoldDB" id="A0A7J5AP92"/>
<accession>A0A7J5AP92</accession>
<dbReference type="OrthoDB" id="1186790at2"/>
<comment type="caution">
    <text evidence="2">The sequence shown here is derived from an EMBL/GenBank/DDBJ whole genome shotgun (WGS) entry which is preliminary data.</text>
</comment>
<feature type="domain" description="Lipid/polyisoprenoid-binding YceI-like" evidence="1">
    <location>
        <begin position="38"/>
        <end position="190"/>
    </location>
</feature>
<evidence type="ECO:0000313" key="2">
    <source>
        <dbReference type="EMBL" id="KAB1158826.1"/>
    </source>
</evidence>
<name>A0A7J5AP92_9FLAO</name>
<dbReference type="EMBL" id="WAAU01000011">
    <property type="protein sequence ID" value="KAB1158826.1"/>
    <property type="molecule type" value="Genomic_DNA"/>
</dbReference>
<dbReference type="SUPFAM" id="SSF101874">
    <property type="entry name" value="YceI-like"/>
    <property type="match status" value="1"/>
</dbReference>
<dbReference type="Gene3D" id="2.40.128.110">
    <property type="entry name" value="Lipid/polyisoprenoid-binding, YceI-like"/>
    <property type="match status" value="1"/>
</dbReference>
<proteinExistence type="predicted"/>
<evidence type="ECO:0000313" key="3">
    <source>
        <dbReference type="Proteomes" id="UP000467305"/>
    </source>
</evidence>
<dbReference type="Pfam" id="PF04264">
    <property type="entry name" value="YceI"/>
    <property type="match status" value="1"/>
</dbReference>
<gene>
    <name evidence="2" type="ORF">F7018_06890</name>
</gene>
<sequence length="205" mass="22969">MNLIKKSIVLVAVLITVFVVSGYTKSTLTDKKTEAVKAEGPTINFFVTHGHCSTPFAGKVNDLKVDYPTRLDMGNPLEDMVISFEVDPNSFNVCRAEELTPKIKTPGLFVGVNNEKIRFRSTNVYTMGIDWYQVNGKMSIKGVEKDVKLFVTGIRKPNEQVATTLVLDGQVNLFDWGIDYDLIVNGKSDNVPTKWLYLNMKIELV</sequence>
<organism evidence="2 3">
    <name type="scientific">Tenacibaculum aiptasiae</name>
    <dbReference type="NCBI Taxonomy" id="426481"/>
    <lineage>
        <taxon>Bacteria</taxon>
        <taxon>Pseudomonadati</taxon>
        <taxon>Bacteroidota</taxon>
        <taxon>Flavobacteriia</taxon>
        <taxon>Flavobacteriales</taxon>
        <taxon>Flavobacteriaceae</taxon>
        <taxon>Tenacibaculum</taxon>
    </lineage>
</organism>